<dbReference type="InterPro" id="IPR048228">
    <property type="entry name" value="HelD_bacillota"/>
</dbReference>
<dbReference type="InterPro" id="IPR000212">
    <property type="entry name" value="DNA_helicase_UvrD/REP"/>
</dbReference>
<keyword evidence="3 5" id="KW-0347">Helicase</keyword>
<evidence type="ECO:0000256" key="1">
    <source>
        <dbReference type="ARBA" id="ARBA00022741"/>
    </source>
</evidence>
<dbReference type="EMBL" id="JXKH01000002">
    <property type="protein sequence ID" value="OJG19431.1"/>
    <property type="molecule type" value="Genomic_DNA"/>
</dbReference>
<feature type="coiled-coil region" evidence="6">
    <location>
        <begin position="8"/>
        <end position="83"/>
    </location>
</feature>
<dbReference type="PANTHER" id="PTHR11070">
    <property type="entry name" value="UVRD / RECB / PCRA DNA HELICASE FAMILY MEMBER"/>
    <property type="match status" value="1"/>
</dbReference>
<sequence>MTPRELEQHHLDDTITQIRQEMKNLRAEEQQSTEKAQAQAKQASEINFRAGSDEALYETSLEIRQHENEMLIQKHQVQSQQKRLNTLAVMEPNPYFARIDFAEDDGPETLYIGIASLRDQAQETLIVDWRAPISNLYYEGELGQAYYESDEKHWVELLLKRQFKIEAGQIKSMVDTNEMIGDTMLLEVLDESSTTHMKNIVATIQKEQNKIIRDTTSKVMLIEGIAGSGKTSALLQRVAFLLYRNRKWLNAEEVLLFSPNRLFSDYISTVLPSLGESEIPTQTFQSYIQQLLPKMEIETEADLEATFLSGKENPVANFKHTARSLRAVDWYIQQIKEMGPLFADLKLDQNVVISKQQIRRWYQETNPQLAVYQRITMLQEKLLKKLAGLEKDEAKKDWVKDQVETLAMEIASEDKSFDGSEKSERKLRRRIAMQLVGQKFKKIRRQIRQFTFIQVKRQYLHFLETIGNERFLNGLAIDSELWQTEITETKRRLSLNQLSVADSTLFFYLMKQVRPVHIRQKARFIFIDEMQDFTPAQLGLLLHLYPRSNYTLCGDLNQRILGNQSILGSLSELFTQELTQIQLTTSYRSTAEITNFANELLSEDDQVNVTARTGGLPRLYQTTDVTTSIQQLQSVLKENSLRTAILTKTTEEAVALYERLIGDEVQLITSENLHMKKNQMIIPAYLAKGLEFDRVIVWDANAKNYQNEQDQLILYTLATRAMHELILFTNGTLSPLLANVPTVLYDTH</sequence>
<evidence type="ECO:0000256" key="6">
    <source>
        <dbReference type="SAM" id="Coils"/>
    </source>
</evidence>
<dbReference type="Pfam" id="PF13538">
    <property type="entry name" value="UvrD_C_2"/>
    <property type="match status" value="1"/>
</dbReference>
<evidence type="ECO:0000256" key="3">
    <source>
        <dbReference type="ARBA" id="ARBA00022806"/>
    </source>
</evidence>
<evidence type="ECO:0000256" key="4">
    <source>
        <dbReference type="ARBA" id="ARBA00022840"/>
    </source>
</evidence>
<keyword evidence="9" id="KW-1185">Reference proteome</keyword>
<feature type="binding site" evidence="5">
    <location>
        <begin position="224"/>
        <end position="231"/>
    </location>
    <ligand>
        <name>ATP</name>
        <dbReference type="ChEBI" id="CHEBI:30616"/>
    </ligand>
</feature>
<dbReference type="Pfam" id="PF00580">
    <property type="entry name" value="UvrD-helicase"/>
    <property type="match status" value="1"/>
</dbReference>
<dbReference type="GO" id="GO:0005829">
    <property type="term" value="C:cytosol"/>
    <property type="evidence" value="ECO:0007669"/>
    <property type="project" value="TreeGrafter"/>
</dbReference>
<evidence type="ECO:0000313" key="8">
    <source>
        <dbReference type="EMBL" id="OJG19431.1"/>
    </source>
</evidence>
<accession>A0A1L8RI22</accession>
<evidence type="ECO:0000259" key="7">
    <source>
        <dbReference type="PROSITE" id="PS51198"/>
    </source>
</evidence>
<comment type="caution">
    <text evidence="8">The sequence shown here is derived from an EMBL/GenBank/DDBJ whole genome shotgun (WGS) entry which is preliminary data.</text>
</comment>
<reference evidence="8 9" key="1">
    <citation type="submission" date="2014-12" db="EMBL/GenBank/DDBJ databases">
        <title>Draft genome sequences of 29 type strains of Enterococci.</title>
        <authorList>
            <person name="Zhong Z."/>
            <person name="Sun Z."/>
            <person name="Liu W."/>
            <person name="Zhang W."/>
            <person name="Zhang H."/>
        </authorList>
    </citation>
    <scope>NUCLEOTIDE SEQUENCE [LARGE SCALE GENOMIC DNA]</scope>
    <source>
        <strain evidence="8 9">DSM 17029</strain>
    </source>
</reference>
<keyword evidence="4 5" id="KW-0067">ATP-binding</keyword>
<dbReference type="GO" id="GO:0016787">
    <property type="term" value="F:hydrolase activity"/>
    <property type="evidence" value="ECO:0007669"/>
    <property type="project" value="UniProtKB-UniRule"/>
</dbReference>
<dbReference type="NCBIfam" id="NF041464">
    <property type="entry name" value="HelD_BACSU"/>
    <property type="match status" value="1"/>
</dbReference>
<dbReference type="Gene3D" id="3.40.50.300">
    <property type="entry name" value="P-loop containing nucleotide triphosphate hydrolases"/>
    <property type="match status" value="3"/>
</dbReference>
<dbReference type="InterPro" id="IPR027785">
    <property type="entry name" value="UvrD-like_helicase_C"/>
</dbReference>
<dbReference type="GO" id="GO:0043138">
    <property type="term" value="F:3'-5' DNA helicase activity"/>
    <property type="evidence" value="ECO:0007669"/>
    <property type="project" value="TreeGrafter"/>
</dbReference>
<dbReference type="GO" id="GO:0000725">
    <property type="term" value="P:recombinational repair"/>
    <property type="evidence" value="ECO:0007669"/>
    <property type="project" value="TreeGrafter"/>
</dbReference>
<evidence type="ECO:0000256" key="2">
    <source>
        <dbReference type="ARBA" id="ARBA00022801"/>
    </source>
</evidence>
<evidence type="ECO:0000256" key="5">
    <source>
        <dbReference type="PROSITE-ProRule" id="PRU00560"/>
    </source>
</evidence>
<dbReference type="InterPro" id="IPR027417">
    <property type="entry name" value="P-loop_NTPase"/>
</dbReference>
<protein>
    <submittedName>
        <fullName evidence="8">DNA helicase</fullName>
    </submittedName>
</protein>
<keyword evidence="6" id="KW-0175">Coiled coil</keyword>
<proteinExistence type="predicted"/>
<dbReference type="RefSeq" id="WP_067390057.1">
    <property type="nucleotide sequence ID" value="NZ_JXKH01000002.1"/>
</dbReference>
<name>A0A1L8RI22_9ENTE</name>
<organism evidence="8 9">
    <name type="scientific">Enterococcus canis</name>
    <dbReference type="NCBI Taxonomy" id="214095"/>
    <lineage>
        <taxon>Bacteria</taxon>
        <taxon>Bacillati</taxon>
        <taxon>Bacillota</taxon>
        <taxon>Bacilli</taxon>
        <taxon>Lactobacillales</taxon>
        <taxon>Enterococcaceae</taxon>
        <taxon>Enterococcus</taxon>
    </lineage>
</organism>
<dbReference type="GO" id="GO:0005524">
    <property type="term" value="F:ATP binding"/>
    <property type="evidence" value="ECO:0007669"/>
    <property type="project" value="UniProtKB-UniRule"/>
</dbReference>
<feature type="domain" description="UvrD-like helicase ATP-binding" evidence="7">
    <location>
        <begin position="203"/>
        <end position="590"/>
    </location>
</feature>
<dbReference type="InterPro" id="IPR014016">
    <property type="entry name" value="UvrD-like_ATP-bd"/>
</dbReference>
<dbReference type="Proteomes" id="UP000181884">
    <property type="component" value="Unassembled WGS sequence"/>
</dbReference>
<keyword evidence="2 5" id="KW-0378">Hydrolase</keyword>
<dbReference type="STRING" id="214095.RU97_GL001002"/>
<gene>
    <name evidence="8" type="ORF">RU97_GL001002</name>
</gene>
<dbReference type="PANTHER" id="PTHR11070:SF17">
    <property type="entry name" value="DNA HELICASE IV"/>
    <property type="match status" value="1"/>
</dbReference>
<evidence type="ECO:0000313" key="9">
    <source>
        <dbReference type="Proteomes" id="UP000181884"/>
    </source>
</evidence>
<dbReference type="GO" id="GO:0003677">
    <property type="term" value="F:DNA binding"/>
    <property type="evidence" value="ECO:0007669"/>
    <property type="project" value="InterPro"/>
</dbReference>
<keyword evidence="1 5" id="KW-0547">Nucleotide-binding</keyword>
<dbReference type="PROSITE" id="PS51198">
    <property type="entry name" value="UVRD_HELICASE_ATP_BIND"/>
    <property type="match status" value="1"/>
</dbReference>
<dbReference type="AlphaFoldDB" id="A0A1L8RI22"/>
<dbReference type="SUPFAM" id="SSF52540">
    <property type="entry name" value="P-loop containing nucleoside triphosphate hydrolases"/>
    <property type="match status" value="1"/>
</dbReference>